<dbReference type="InterPro" id="IPR018247">
    <property type="entry name" value="EF_Hand_1_Ca_BS"/>
</dbReference>
<dbReference type="GO" id="GO:0005509">
    <property type="term" value="F:calcium ion binding"/>
    <property type="evidence" value="ECO:0007669"/>
    <property type="project" value="InterPro"/>
</dbReference>
<feature type="compositionally biased region" description="Pro residues" evidence="4">
    <location>
        <begin position="91"/>
        <end position="108"/>
    </location>
</feature>
<dbReference type="Gene3D" id="1.10.238.10">
    <property type="entry name" value="EF-hand"/>
    <property type="match status" value="2"/>
</dbReference>
<feature type="domain" description="EF-hand" evidence="5">
    <location>
        <begin position="140"/>
        <end position="175"/>
    </location>
</feature>
<dbReference type="InterPro" id="IPR050403">
    <property type="entry name" value="Myosin_RLC"/>
</dbReference>
<dbReference type="GO" id="GO:0009791">
    <property type="term" value="P:post-embryonic development"/>
    <property type="evidence" value="ECO:0007669"/>
    <property type="project" value="UniProtKB-ARBA"/>
</dbReference>
<evidence type="ECO:0000256" key="1">
    <source>
        <dbReference type="ARBA" id="ARBA00022723"/>
    </source>
</evidence>
<dbReference type="InterPro" id="IPR002048">
    <property type="entry name" value="EF_hand_dom"/>
</dbReference>
<keyword evidence="1" id="KW-0479">Metal-binding</keyword>
<dbReference type="AlphaFoldDB" id="A0A8J5KEH5"/>
<proteinExistence type="predicted"/>
<dbReference type="PANTHER" id="PTHR23049">
    <property type="entry name" value="MYOSIN REGULATORY LIGHT CHAIN 2"/>
    <property type="match status" value="1"/>
</dbReference>
<dbReference type="Proteomes" id="UP000747542">
    <property type="component" value="Unassembled WGS sequence"/>
</dbReference>
<evidence type="ECO:0000256" key="4">
    <source>
        <dbReference type="SAM" id="MobiDB-lite"/>
    </source>
</evidence>
<dbReference type="PROSITE" id="PS50222">
    <property type="entry name" value="EF_HAND_2"/>
    <property type="match status" value="2"/>
</dbReference>
<keyword evidence="7" id="KW-1185">Reference proteome</keyword>
<dbReference type="SUPFAM" id="SSF47473">
    <property type="entry name" value="EF-hand"/>
    <property type="match status" value="1"/>
</dbReference>
<dbReference type="FunFam" id="1.10.238.10:FF:000007">
    <property type="entry name" value="Putative myosin regulatory light chain sqh"/>
    <property type="match status" value="1"/>
</dbReference>
<name>A0A8J5KEH5_HOMAM</name>
<dbReference type="CDD" id="cd00051">
    <property type="entry name" value="EFh"/>
    <property type="match status" value="1"/>
</dbReference>
<dbReference type="PROSITE" id="PS00018">
    <property type="entry name" value="EF_HAND_1"/>
    <property type="match status" value="1"/>
</dbReference>
<feature type="region of interest" description="Disordered" evidence="4">
    <location>
        <begin position="77"/>
        <end position="132"/>
    </location>
</feature>
<dbReference type="SMART" id="SM00054">
    <property type="entry name" value="EFh"/>
    <property type="match status" value="2"/>
</dbReference>
<organism evidence="6 7">
    <name type="scientific">Homarus americanus</name>
    <name type="common">American lobster</name>
    <dbReference type="NCBI Taxonomy" id="6706"/>
    <lineage>
        <taxon>Eukaryota</taxon>
        <taxon>Metazoa</taxon>
        <taxon>Ecdysozoa</taxon>
        <taxon>Arthropoda</taxon>
        <taxon>Crustacea</taxon>
        <taxon>Multicrustacea</taxon>
        <taxon>Malacostraca</taxon>
        <taxon>Eumalacostraca</taxon>
        <taxon>Eucarida</taxon>
        <taxon>Decapoda</taxon>
        <taxon>Pleocyemata</taxon>
        <taxon>Astacidea</taxon>
        <taxon>Nephropoidea</taxon>
        <taxon>Nephropidae</taxon>
        <taxon>Homarus</taxon>
    </lineage>
</organism>
<keyword evidence="2" id="KW-0677">Repeat</keyword>
<evidence type="ECO:0000313" key="6">
    <source>
        <dbReference type="EMBL" id="KAG7168264.1"/>
    </source>
</evidence>
<sequence length="287" mass="31358">MDRWVAGVGGWKAEGVIMGKWMAGGVSGYVAGVVGGWVAGGVIMGRWVAESVGGCVAWKGEGGGVDWHKGWMWTDEKKVKKKKKVKEEEPAPAPEPEPEPPAPAPTPTVTPASSKPSSRKTSSRKAKKTGSNVFDMFTQRQVAEFKEGFQMMDKDKDGIIGKSDLRQVFDEVGRIATDKELDDMLAETPNPINFTMLLQMFAERNTGESDDDDVVAAAFNAFSKDGWIDGDMFRHALMTWGDKYSVQEVDDAFDQFEMDDQGFIDTAAIIQLLTGAKSDMDNEAEAV</sequence>
<reference evidence="6" key="1">
    <citation type="journal article" date="2021" name="Sci. Adv.">
        <title>The American lobster genome reveals insights on longevity, neural, and immune adaptations.</title>
        <authorList>
            <person name="Polinski J.M."/>
            <person name="Zimin A.V."/>
            <person name="Clark K.F."/>
            <person name="Kohn A.B."/>
            <person name="Sadowski N."/>
            <person name="Timp W."/>
            <person name="Ptitsyn A."/>
            <person name="Khanna P."/>
            <person name="Romanova D.Y."/>
            <person name="Williams P."/>
            <person name="Greenwood S.J."/>
            <person name="Moroz L.L."/>
            <person name="Walt D.R."/>
            <person name="Bodnar A.G."/>
        </authorList>
    </citation>
    <scope>NUCLEOTIDE SEQUENCE</scope>
    <source>
        <strain evidence="6">GMGI-L3</strain>
    </source>
</reference>
<feature type="compositionally biased region" description="Basic residues" evidence="4">
    <location>
        <begin position="117"/>
        <end position="128"/>
    </location>
</feature>
<evidence type="ECO:0000256" key="3">
    <source>
        <dbReference type="ARBA" id="ARBA00022837"/>
    </source>
</evidence>
<accession>A0A8J5KEH5</accession>
<comment type="caution">
    <text evidence="6">The sequence shown here is derived from an EMBL/GenBank/DDBJ whole genome shotgun (WGS) entry which is preliminary data.</text>
</comment>
<dbReference type="InterPro" id="IPR011992">
    <property type="entry name" value="EF-hand-dom_pair"/>
</dbReference>
<evidence type="ECO:0000313" key="7">
    <source>
        <dbReference type="Proteomes" id="UP000747542"/>
    </source>
</evidence>
<feature type="domain" description="EF-hand" evidence="5">
    <location>
        <begin position="244"/>
        <end position="279"/>
    </location>
</feature>
<gene>
    <name evidence="6" type="primary">Mlr-L3</name>
    <name evidence="6" type="ORF">Hamer_G023146</name>
</gene>
<protein>
    <submittedName>
        <fullName evidence="6">Myosin regulatory light chain 2-like 3</fullName>
    </submittedName>
</protein>
<keyword evidence="3" id="KW-0106">Calcium</keyword>
<evidence type="ECO:0000259" key="5">
    <source>
        <dbReference type="PROSITE" id="PS50222"/>
    </source>
</evidence>
<dbReference type="EMBL" id="JAHLQT010020272">
    <property type="protein sequence ID" value="KAG7168264.1"/>
    <property type="molecule type" value="Genomic_DNA"/>
</dbReference>
<evidence type="ECO:0000256" key="2">
    <source>
        <dbReference type="ARBA" id="ARBA00022737"/>
    </source>
</evidence>